<evidence type="ECO:0000256" key="1">
    <source>
        <dbReference type="SAM" id="MobiDB-lite"/>
    </source>
</evidence>
<organism evidence="2 3">
    <name type="scientific">Striga asiatica</name>
    <name type="common">Asiatic witchweed</name>
    <name type="synonym">Buchnera asiatica</name>
    <dbReference type="NCBI Taxonomy" id="4170"/>
    <lineage>
        <taxon>Eukaryota</taxon>
        <taxon>Viridiplantae</taxon>
        <taxon>Streptophyta</taxon>
        <taxon>Embryophyta</taxon>
        <taxon>Tracheophyta</taxon>
        <taxon>Spermatophyta</taxon>
        <taxon>Magnoliopsida</taxon>
        <taxon>eudicotyledons</taxon>
        <taxon>Gunneridae</taxon>
        <taxon>Pentapetalae</taxon>
        <taxon>asterids</taxon>
        <taxon>lamiids</taxon>
        <taxon>Lamiales</taxon>
        <taxon>Orobanchaceae</taxon>
        <taxon>Buchnereae</taxon>
        <taxon>Striga</taxon>
    </lineage>
</organism>
<comment type="caution">
    <text evidence="2">The sequence shown here is derived from an EMBL/GenBank/DDBJ whole genome shotgun (WGS) entry which is preliminary data.</text>
</comment>
<protein>
    <submittedName>
        <fullName evidence="2">3-isopropylmalate dehydratase large subunit 2</fullName>
    </submittedName>
</protein>
<gene>
    <name evidence="2" type="ORF">STAS_22834</name>
</gene>
<keyword evidence="3" id="KW-1185">Reference proteome</keyword>
<sequence>MLRSPKSDTKLWLPHLFSSQSRLSPPKFDTKLQLPHLRSSTPRLTSEASTQSLKLDLSGMPQNVCLCQQHCRGRWWRDLWGLPAEDGSSASHALVGSLGMHSPTPIAIGSPSMQSPTHDGSPIMNSPTVDGDELYRDYSRRVR</sequence>
<dbReference type="Proteomes" id="UP000325081">
    <property type="component" value="Unassembled WGS sequence"/>
</dbReference>
<dbReference type="EMBL" id="BKCP01007338">
    <property type="protein sequence ID" value="GER45852.1"/>
    <property type="molecule type" value="Genomic_DNA"/>
</dbReference>
<dbReference type="AlphaFoldDB" id="A0A5A7QLY5"/>
<accession>A0A5A7QLY5</accession>
<reference evidence="3" key="1">
    <citation type="journal article" date="2019" name="Curr. Biol.">
        <title>Genome Sequence of Striga asiatica Provides Insight into the Evolution of Plant Parasitism.</title>
        <authorList>
            <person name="Yoshida S."/>
            <person name="Kim S."/>
            <person name="Wafula E.K."/>
            <person name="Tanskanen J."/>
            <person name="Kim Y.M."/>
            <person name="Honaas L."/>
            <person name="Yang Z."/>
            <person name="Spallek T."/>
            <person name="Conn C.E."/>
            <person name="Ichihashi Y."/>
            <person name="Cheong K."/>
            <person name="Cui S."/>
            <person name="Der J.P."/>
            <person name="Gundlach H."/>
            <person name="Jiao Y."/>
            <person name="Hori C."/>
            <person name="Ishida J.K."/>
            <person name="Kasahara H."/>
            <person name="Kiba T."/>
            <person name="Kim M.S."/>
            <person name="Koo N."/>
            <person name="Laohavisit A."/>
            <person name="Lee Y.H."/>
            <person name="Lumba S."/>
            <person name="McCourt P."/>
            <person name="Mortimer J.C."/>
            <person name="Mutuku J.M."/>
            <person name="Nomura T."/>
            <person name="Sasaki-Sekimoto Y."/>
            <person name="Seto Y."/>
            <person name="Wang Y."/>
            <person name="Wakatake T."/>
            <person name="Sakakibara H."/>
            <person name="Demura T."/>
            <person name="Yamaguchi S."/>
            <person name="Yoneyama K."/>
            <person name="Manabe R.I."/>
            <person name="Nelson D.C."/>
            <person name="Schulman A.H."/>
            <person name="Timko M.P."/>
            <person name="dePamphilis C.W."/>
            <person name="Choi D."/>
            <person name="Shirasu K."/>
        </authorList>
    </citation>
    <scope>NUCLEOTIDE SEQUENCE [LARGE SCALE GENOMIC DNA]</scope>
    <source>
        <strain evidence="3">cv. UVA1</strain>
    </source>
</reference>
<evidence type="ECO:0000313" key="3">
    <source>
        <dbReference type="Proteomes" id="UP000325081"/>
    </source>
</evidence>
<feature type="compositionally biased region" description="Basic and acidic residues" evidence="1">
    <location>
        <begin position="133"/>
        <end position="143"/>
    </location>
</feature>
<feature type="compositionally biased region" description="Polar residues" evidence="1">
    <location>
        <begin position="111"/>
        <end position="128"/>
    </location>
</feature>
<proteinExistence type="predicted"/>
<name>A0A5A7QLY5_STRAF</name>
<feature type="region of interest" description="Disordered" evidence="1">
    <location>
        <begin position="107"/>
        <end position="143"/>
    </location>
</feature>
<evidence type="ECO:0000313" key="2">
    <source>
        <dbReference type="EMBL" id="GER45852.1"/>
    </source>
</evidence>